<keyword evidence="2 7" id="KW-0547">Nucleotide-binding</keyword>
<dbReference type="SUPFAM" id="SSF160443">
    <property type="entry name" value="SMR domain-like"/>
    <property type="match status" value="1"/>
</dbReference>
<dbReference type="InterPro" id="IPR000432">
    <property type="entry name" value="DNA_mismatch_repair_MutS_C"/>
</dbReference>
<evidence type="ECO:0000256" key="8">
    <source>
        <dbReference type="SAM" id="Coils"/>
    </source>
</evidence>
<dbReference type="PIRSF" id="PIRSF005814">
    <property type="entry name" value="MutS_YshD"/>
    <property type="match status" value="1"/>
</dbReference>
<evidence type="ECO:0000256" key="6">
    <source>
        <dbReference type="ARBA" id="ARBA00023125"/>
    </source>
</evidence>
<dbReference type="HAMAP" id="MF_00092">
    <property type="entry name" value="MutS2"/>
    <property type="match status" value="1"/>
</dbReference>
<keyword evidence="8" id="KW-0175">Coiled coil</keyword>
<dbReference type="Pfam" id="PF00488">
    <property type="entry name" value="MutS_V"/>
    <property type="match status" value="1"/>
</dbReference>
<evidence type="ECO:0000256" key="2">
    <source>
        <dbReference type="ARBA" id="ARBA00022741"/>
    </source>
</evidence>
<dbReference type="SUPFAM" id="SSF48334">
    <property type="entry name" value="DNA repair protein MutS, domain III"/>
    <property type="match status" value="1"/>
</dbReference>
<keyword evidence="5 7" id="KW-0694">RNA-binding</keyword>
<dbReference type="InterPro" id="IPR027417">
    <property type="entry name" value="P-loop_NTPase"/>
</dbReference>
<keyword evidence="7" id="KW-0540">Nuclease</keyword>
<name>A0ABT9ZYY8_9BACI</name>
<feature type="binding site" evidence="7">
    <location>
        <begin position="335"/>
        <end position="342"/>
    </location>
    <ligand>
        <name>ATP</name>
        <dbReference type="ChEBI" id="CHEBI:30616"/>
    </ligand>
</feature>
<dbReference type="RefSeq" id="WP_307328590.1">
    <property type="nucleotide sequence ID" value="NZ_JAUSUG010000017.1"/>
</dbReference>
<dbReference type="InterPro" id="IPR036063">
    <property type="entry name" value="Smr_dom_sf"/>
</dbReference>
<evidence type="ECO:0000313" key="12">
    <source>
        <dbReference type="Proteomes" id="UP001230005"/>
    </source>
</evidence>
<keyword evidence="6 7" id="KW-0238">DNA-binding</keyword>
<keyword evidence="12" id="KW-1185">Reference proteome</keyword>
<evidence type="ECO:0000256" key="1">
    <source>
        <dbReference type="ARBA" id="ARBA00022730"/>
    </source>
</evidence>
<dbReference type="PROSITE" id="PS00486">
    <property type="entry name" value="DNA_MISMATCH_REPAIR_2"/>
    <property type="match status" value="1"/>
</dbReference>
<dbReference type="InterPro" id="IPR036187">
    <property type="entry name" value="DNA_mismatch_repair_MutS_sf"/>
</dbReference>
<keyword evidence="1 7" id="KW-0699">rRNA-binding</keyword>
<dbReference type="CDD" id="cd03280">
    <property type="entry name" value="ABC_MutS2"/>
    <property type="match status" value="1"/>
</dbReference>
<dbReference type="CDD" id="cd06503">
    <property type="entry name" value="ATP-synt_Fo_b"/>
    <property type="match status" value="1"/>
</dbReference>
<evidence type="ECO:0000313" key="11">
    <source>
        <dbReference type="EMBL" id="MDQ0256447.1"/>
    </source>
</evidence>
<dbReference type="Gene3D" id="3.40.50.300">
    <property type="entry name" value="P-loop containing nucleotide triphosphate hydrolases"/>
    <property type="match status" value="1"/>
</dbReference>
<keyword evidence="3 7" id="KW-0378">Hydrolase</keyword>
<dbReference type="SMART" id="SM00533">
    <property type="entry name" value="MUTSd"/>
    <property type="match status" value="1"/>
</dbReference>
<dbReference type="InterPro" id="IPR005747">
    <property type="entry name" value="MutS2"/>
</dbReference>
<dbReference type="Gene3D" id="3.30.1370.110">
    <property type="match status" value="1"/>
</dbReference>
<feature type="region of interest" description="Disordered" evidence="9">
    <location>
        <begin position="620"/>
        <end position="639"/>
    </location>
</feature>
<reference evidence="11 12" key="1">
    <citation type="submission" date="2023-07" db="EMBL/GenBank/DDBJ databases">
        <title>Genomic Encyclopedia of Type Strains, Phase IV (KMG-IV): sequencing the most valuable type-strain genomes for metagenomic binning, comparative biology and taxonomic classification.</title>
        <authorList>
            <person name="Goeker M."/>
        </authorList>
    </citation>
    <scope>NUCLEOTIDE SEQUENCE [LARGE SCALE GENOMIC DNA]</scope>
    <source>
        <strain evidence="11 12">DSM 9768</strain>
    </source>
</reference>
<dbReference type="SMART" id="SM00534">
    <property type="entry name" value="MUTSac"/>
    <property type="match status" value="1"/>
</dbReference>
<dbReference type="EC" id="3.1.-.-" evidence="7"/>
<accession>A0ABT9ZYY8</accession>
<comment type="subunit">
    <text evidence="7">Homodimer. Binds to stalled ribosomes, contacting rRNA.</text>
</comment>
<keyword evidence="7" id="KW-0255">Endonuclease</keyword>
<feature type="compositionally biased region" description="Basic and acidic residues" evidence="9">
    <location>
        <begin position="620"/>
        <end position="636"/>
    </location>
</feature>
<feature type="domain" description="Smr" evidence="10">
    <location>
        <begin position="712"/>
        <end position="787"/>
    </location>
</feature>
<evidence type="ECO:0000256" key="5">
    <source>
        <dbReference type="ARBA" id="ARBA00022884"/>
    </source>
</evidence>
<dbReference type="Pfam" id="PF01713">
    <property type="entry name" value="Smr"/>
    <property type="match status" value="1"/>
</dbReference>
<dbReference type="PANTHER" id="PTHR48466:SF2">
    <property type="entry name" value="OS10G0509000 PROTEIN"/>
    <property type="match status" value="1"/>
</dbReference>
<protein>
    <recommendedName>
        <fullName evidence="7">Endonuclease MutS2</fullName>
        <ecNumber evidence="7">3.1.-.-</ecNumber>
    </recommendedName>
    <alternativeName>
        <fullName evidence="7">Ribosome-associated protein quality control-upstream factor</fullName>
        <shortName evidence="7">RQC-upstream factor</shortName>
        <shortName evidence="7">RqcU</shortName>
        <ecNumber evidence="7">3.6.4.-</ecNumber>
    </alternativeName>
</protein>
<dbReference type="InterPro" id="IPR046893">
    <property type="entry name" value="MSSS"/>
</dbReference>
<dbReference type="EC" id="3.6.4.-" evidence="7"/>
<dbReference type="PROSITE" id="PS50828">
    <property type="entry name" value="SMR"/>
    <property type="match status" value="1"/>
</dbReference>
<evidence type="ECO:0000256" key="3">
    <source>
        <dbReference type="ARBA" id="ARBA00022801"/>
    </source>
</evidence>
<comment type="function">
    <text evidence="7">Acts as a ribosome collision sensor, splitting the ribosome into its 2 subunits. Detects stalled/collided 70S ribosomes which it binds and splits by an ATP-hydrolysis driven conformational change. Acts upstream of the ribosome quality control system (RQC), a ribosome-associated complex that mediates the extraction of incompletely synthesized nascent chains from stalled ribosomes and their subsequent degradation. Probably generates substrates for RQC.</text>
</comment>
<evidence type="ECO:0000256" key="7">
    <source>
        <dbReference type="HAMAP-Rule" id="MF_00092"/>
    </source>
</evidence>
<evidence type="ECO:0000259" key="10">
    <source>
        <dbReference type="PROSITE" id="PS50828"/>
    </source>
</evidence>
<sequence>MLDRVCRILEYDKMKGQLIKHASSSLGKQRVEMLKPSFNMEEIRHAQKSTYEGTKVLRLKGQAPLGGIRDIRASIKRARIGGMLNELELLDVASTIFGSRRFKSFVEGMLEDEVELTILPELVDQIIPLTDLEREIKHAIDENGDVLDSASPVLRTIRQQIRSHESSVRSKLESITRSSSGRKMLSDAIITIRNDRFVIPVKQEYRGHFGGMVHDQSASGATLFIEPNSVVQINNQLREARVKEKQEIDRILHALSTLVSEAYEELNTIVEVMAEIDFIFAKALYSNELNASQPQLNDDGYIQMKKARHPLIPSDEIVPIDIEMGKEYSSLVITGPNTGGKTVTLKTVGLLTLMVQSGLQIPCEEGSTAAVFEQIFADIGDEQSIEQSLSTFSSHMVNIVDILDRVDHRSLVLFDELGAGTDPTEGAALAISILDYVYNVGAKVIATTHYSELKGYAYNREGVMNASVEFDVETLRPTYRLLIGVPGRSNAFAISKRLGLSDIIIEDAKSHIGADTNKIEKMISSLEDSRKQAERENEEALRYREEGERLHRELEQAFQKLEKEKEKILKAAEEKAKESVEKAKLEAEAIISELREIQKNNPQIKDHELIAAKKRLEEAQPHLVKREKDKPKPSVKDKKKKLIPGDEVKVISFDQKGHIVEKINDKEYLVQLGMMKMKVKVEDLLYIDRPKQVEKNPLSTVRGKDSHVKTELDLRGERFEDAMLEVEKYLDDAVLAGYHQVSIIHGKGTGALRKGVQELLKRHRNVKETRMGSAGEGGSGVTVVALK</sequence>
<evidence type="ECO:0000256" key="4">
    <source>
        <dbReference type="ARBA" id="ARBA00022840"/>
    </source>
</evidence>
<dbReference type="InterPro" id="IPR007696">
    <property type="entry name" value="DNA_mismatch_repair_MutS_core"/>
</dbReference>
<proteinExistence type="inferred from homology"/>
<dbReference type="Proteomes" id="UP001230005">
    <property type="component" value="Unassembled WGS sequence"/>
</dbReference>
<dbReference type="Pfam" id="PF20297">
    <property type="entry name" value="MSSS"/>
    <property type="match status" value="1"/>
</dbReference>
<evidence type="ECO:0000256" key="9">
    <source>
        <dbReference type="SAM" id="MobiDB-lite"/>
    </source>
</evidence>
<gene>
    <name evidence="7" type="primary">mutS2</name>
    <name evidence="7" type="synonym">rqcU</name>
    <name evidence="11" type="ORF">J2S74_003867</name>
</gene>
<comment type="function">
    <text evidence="7">Endonuclease that is involved in the suppression of homologous recombination and thus may have a key role in the control of bacterial genetic diversity.</text>
</comment>
<comment type="caution">
    <text evidence="11">The sequence shown here is derived from an EMBL/GenBank/DDBJ whole genome shotgun (WGS) entry which is preliminary data.</text>
</comment>
<dbReference type="PANTHER" id="PTHR48466">
    <property type="entry name" value="OS10G0509000 PROTEIN-RELATED"/>
    <property type="match status" value="1"/>
</dbReference>
<keyword evidence="4 7" id="KW-0067">ATP-binding</keyword>
<feature type="coiled-coil region" evidence="8">
    <location>
        <begin position="516"/>
        <end position="600"/>
    </location>
</feature>
<dbReference type="EMBL" id="JAUSUG010000017">
    <property type="protein sequence ID" value="MDQ0256447.1"/>
    <property type="molecule type" value="Genomic_DNA"/>
</dbReference>
<dbReference type="SUPFAM" id="SSF52540">
    <property type="entry name" value="P-loop containing nucleoside triphosphate hydrolases"/>
    <property type="match status" value="1"/>
</dbReference>
<dbReference type="NCBIfam" id="TIGR01069">
    <property type="entry name" value="mutS2"/>
    <property type="match status" value="1"/>
</dbReference>
<dbReference type="SMART" id="SM00463">
    <property type="entry name" value="SMR"/>
    <property type="match status" value="1"/>
</dbReference>
<organism evidence="11 12">
    <name type="scientific">Evansella vedderi</name>
    <dbReference type="NCBI Taxonomy" id="38282"/>
    <lineage>
        <taxon>Bacteria</taxon>
        <taxon>Bacillati</taxon>
        <taxon>Bacillota</taxon>
        <taxon>Bacilli</taxon>
        <taxon>Bacillales</taxon>
        <taxon>Bacillaceae</taxon>
        <taxon>Evansella</taxon>
    </lineage>
</organism>
<dbReference type="InterPro" id="IPR002625">
    <property type="entry name" value="Smr_dom"/>
</dbReference>
<comment type="similarity">
    <text evidence="7">Belongs to the DNA mismatch repair MutS family. MutS2 subfamily.</text>
</comment>
<dbReference type="InterPro" id="IPR045076">
    <property type="entry name" value="MutS"/>
</dbReference>